<dbReference type="EMBL" id="JAAAHY010000535">
    <property type="protein sequence ID" value="KAF9962714.1"/>
    <property type="molecule type" value="Genomic_DNA"/>
</dbReference>
<dbReference type="Proteomes" id="UP000738359">
    <property type="component" value="Unassembled WGS sequence"/>
</dbReference>
<accession>A0A9P6J4N9</accession>
<sequence length="73" mass="8281">MGRASQPILTAKYQAPINVEICTTITAVKGSAYGFNSKCKCFRISVWPFWINIISFGPRQLHSLRTEHVRVKL</sequence>
<name>A0A9P6J4N9_MORAP</name>
<gene>
    <name evidence="1" type="ORF">BGZ70_007949</name>
</gene>
<reference evidence="1" key="1">
    <citation type="journal article" date="2020" name="Fungal Divers.">
        <title>Resolving the Mortierellaceae phylogeny through synthesis of multi-gene phylogenetics and phylogenomics.</title>
        <authorList>
            <person name="Vandepol N."/>
            <person name="Liber J."/>
            <person name="Desiro A."/>
            <person name="Na H."/>
            <person name="Kennedy M."/>
            <person name="Barry K."/>
            <person name="Grigoriev I.V."/>
            <person name="Miller A.N."/>
            <person name="O'Donnell K."/>
            <person name="Stajich J.E."/>
            <person name="Bonito G."/>
        </authorList>
    </citation>
    <scope>NUCLEOTIDE SEQUENCE</scope>
    <source>
        <strain evidence="1">CK1249</strain>
    </source>
</reference>
<organism evidence="1 2">
    <name type="scientific">Mortierella alpina</name>
    <name type="common">Oleaginous fungus</name>
    <name type="synonym">Mortierella renispora</name>
    <dbReference type="NCBI Taxonomy" id="64518"/>
    <lineage>
        <taxon>Eukaryota</taxon>
        <taxon>Fungi</taxon>
        <taxon>Fungi incertae sedis</taxon>
        <taxon>Mucoromycota</taxon>
        <taxon>Mortierellomycotina</taxon>
        <taxon>Mortierellomycetes</taxon>
        <taxon>Mortierellales</taxon>
        <taxon>Mortierellaceae</taxon>
        <taxon>Mortierella</taxon>
    </lineage>
</organism>
<dbReference type="OrthoDB" id="1930928at2759"/>
<comment type="caution">
    <text evidence="1">The sequence shown here is derived from an EMBL/GenBank/DDBJ whole genome shotgun (WGS) entry which is preliminary data.</text>
</comment>
<dbReference type="AlphaFoldDB" id="A0A9P6J4N9"/>
<protein>
    <submittedName>
        <fullName evidence="1">Uncharacterized protein</fullName>
    </submittedName>
</protein>
<proteinExistence type="predicted"/>
<evidence type="ECO:0000313" key="2">
    <source>
        <dbReference type="Proteomes" id="UP000738359"/>
    </source>
</evidence>
<keyword evidence="2" id="KW-1185">Reference proteome</keyword>
<evidence type="ECO:0000313" key="1">
    <source>
        <dbReference type="EMBL" id="KAF9962714.1"/>
    </source>
</evidence>